<accession>A0ABT6UDU7</accession>
<sequence length="329" mass="38031">MTSKIEIFGQEADELFDKYMKNKYEKKIEWLISQVQLYHDWGIYEGIAFPAFCPNNLEQRIRSGEVKCLFSFDPDPDPDLDIEDNEPHFSFCIQDTASSNSFRFEYYVQSDNNVFHYTDNSLPAPIAFEINQPLDWGYDDLRDCSIDLIADESINLHEVFENNFFCDLIHDVFEDGIFPSTAKLAEHVLLSSSLRESMFNSSASEQLFSCGCNYFLEYLKSNVRSPYFQLGVMQEVAEFELDCDKFVHALLAVGIDFSSLFLGLKQAIKHDQLYLHAQKSVEVIEHSKLLEVAYSLKICDSLEHSFIDEFDQQNNLCNIEQTAEQVMSL</sequence>
<dbReference type="RefSeq" id="WP_282679614.1">
    <property type="nucleotide sequence ID" value="NZ_CP106875.1"/>
</dbReference>
<reference evidence="1 2" key="1">
    <citation type="submission" date="2022-09" db="EMBL/GenBank/DDBJ databases">
        <title>The outer-membrane cytochrome OmcA is essential for infection of Shewanella oneidensis by a zebrafish-associated bacteriophage.</title>
        <authorList>
            <person name="Grenfell A.W."/>
            <person name="Intile P."/>
            <person name="Mcfarlane J."/>
            <person name="Leung D."/>
            <person name="Abdalla K."/>
            <person name="Wold M."/>
            <person name="Kees E."/>
            <person name="Gralnick J."/>
        </authorList>
    </citation>
    <scope>NUCLEOTIDE SEQUENCE [LARGE SCALE GENOMIC DNA]</scope>
    <source>
        <strain evidence="1 2">NF-5</strain>
    </source>
</reference>
<name>A0ABT6UDU7_9GAMM</name>
<dbReference type="EMBL" id="JAOTLW010000013">
    <property type="protein sequence ID" value="MDI5832643.1"/>
    <property type="molecule type" value="Genomic_DNA"/>
</dbReference>
<keyword evidence="2" id="KW-1185">Reference proteome</keyword>
<dbReference type="Proteomes" id="UP001159075">
    <property type="component" value="Unassembled WGS sequence"/>
</dbReference>
<gene>
    <name evidence="1" type="ORF">ODY93_13770</name>
</gene>
<evidence type="ECO:0000313" key="2">
    <source>
        <dbReference type="Proteomes" id="UP001159075"/>
    </source>
</evidence>
<evidence type="ECO:0000313" key="1">
    <source>
        <dbReference type="EMBL" id="MDI5832643.1"/>
    </source>
</evidence>
<protein>
    <recommendedName>
        <fullName evidence="3">DUF4303 domain-containing protein</fullName>
    </recommendedName>
</protein>
<organism evidence="1 2">
    <name type="scientific">Shewanella xiamenensis</name>
    <dbReference type="NCBI Taxonomy" id="332186"/>
    <lineage>
        <taxon>Bacteria</taxon>
        <taxon>Pseudomonadati</taxon>
        <taxon>Pseudomonadota</taxon>
        <taxon>Gammaproteobacteria</taxon>
        <taxon>Alteromonadales</taxon>
        <taxon>Shewanellaceae</taxon>
        <taxon>Shewanella</taxon>
    </lineage>
</organism>
<proteinExistence type="predicted"/>
<comment type="caution">
    <text evidence="1">The sequence shown here is derived from an EMBL/GenBank/DDBJ whole genome shotgun (WGS) entry which is preliminary data.</text>
</comment>
<evidence type="ECO:0008006" key="3">
    <source>
        <dbReference type="Google" id="ProtNLM"/>
    </source>
</evidence>